<feature type="region of interest" description="Disordered" evidence="1">
    <location>
        <begin position="389"/>
        <end position="456"/>
    </location>
</feature>
<evidence type="ECO:0000313" key="4">
    <source>
        <dbReference type="Proteomes" id="UP001530400"/>
    </source>
</evidence>
<keyword evidence="2" id="KW-1133">Transmembrane helix</keyword>
<dbReference type="AlphaFoldDB" id="A0ABD3NC98"/>
<gene>
    <name evidence="3" type="ORF">ACHAWO_008535</name>
</gene>
<feature type="compositionally biased region" description="Polar residues" evidence="1">
    <location>
        <begin position="389"/>
        <end position="401"/>
    </location>
</feature>
<dbReference type="EMBL" id="JALLPJ020001313">
    <property type="protein sequence ID" value="KAL3770310.1"/>
    <property type="molecule type" value="Genomic_DNA"/>
</dbReference>
<name>A0ABD3NC98_9STRA</name>
<accession>A0ABD3NC98</accession>
<dbReference type="PANTHER" id="PTHR12242:SF48">
    <property type="entry name" value="FAR-17A_AIG1-LIKE PROTEIN"/>
    <property type="match status" value="1"/>
</dbReference>
<feature type="transmembrane region" description="Helical" evidence="2">
    <location>
        <begin position="227"/>
        <end position="246"/>
    </location>
</feature>
<keyword evidence="2" id="KW-0812">Transmembrane</keyword>
<sequence length="456" mass="51253">MHLAQPRKPSRNATQFQLVHLSSKKSQTILTMNIKNASKTLYHEFSSPLFDTIEPVFTSKPDTSRKTYRHRFSLEEIRASSPILSIEATFSPRPLWATLPFKFLLIGGAIAILVLDVLREASVWWMAYLENWGWSLVVAYFICSFGVAVRLARWHKDDAGLLVNTAWVLFAISLPSQVIIALMYFALQFDGSVEYLSIIKHGAAIPLLLIDGFVVNRIPLRMKQFGLFQLFVTGYLAWSIASAYSGLTMPSGQETMYEWLDWKADIHSAILLSLFVLVIVNPAVFVGCRAASRLLPRRLQNKSDKRDIIESSTADAQDEVDITHDIEEGDVSYDEKVHVILSDVTVNMPNEEEVSTPKTVATKHDEEIEDLASFPEIIYDDSDANMSLGSSFNEDTQTSSRGDIKKPYEDLESFPGDGNNTDYSFDKEGVDISFEREVSHASMDPDMVSFPDLLAP</sequence>
<organism evidence="3 4">
    <name type="scientific">Cyclotella atomus</name>
    <dbReference type="NCBI Taxonomy" id="382360"/>
    <lineage>
        <taxon>Eukaryota</taxon>
        <taxon>Sar</taxon>
        <taxon>Stramenopiles</taxon>
        <taxon>Ochrophyta</taxon>
        <taxon>Bacillariophyta</taxon>
        <taxon>Coscinodiscophyceae</taxon>
        <taxon>Thalassiosirophycidae</taxon>
        <taxon>Stephanodiscales</taxon>
        <taxon>Stephanodiscaceae</taxon>
        <taxon>Cyclotella</taxon>
    </lineage>
</organism>
<feature type="transmembrane region" description="Helical" evidence="2">
    <location>
        <begin position="266"/>
        <end position="288"/>
    </location>
</feature>
<keyword evidence="2" id="KW-0472">Membrane</keyword>
<reference evidence="3 4" key="1">
    <citation type="submission" date="2024-10" db="EMBL/GenBank/DDBJ databases">
        <title>Updated reference genomes for cyclostephanoid diatoms.</title>
        <authorList>
            <person name="Roberts W.R."/>
            <person name="Alverson A.J."/>
        </authorList>
    </citation>
    <scope>NUCLEOTIDE SEQUENCE [LARGE SCALE GENOMIC DNA]</scope>
    <source>
        <strain evidence="3 4">AJA010-31</strain>
    </source>
</reference>
<evidence type="ECO:0000256" key="1">
    <source>
        <dbReference type="SAM" id="MobiDB-lite"/>
    </source>
</evidence>
<evidence type="ECO:0008006" key="5">
    <source>
        <dbReference type="Google" id="ProtNLM"/>
    </source>
</evidence>
<feature type="transmembrane region" description="Helical" evidence="2">
    <location>
        <begin position="161"/>
        <end position="186"/>
    </location>
</feature>
<keyword evidence="4" id="KW-1185">Reference proteome</keyword>
<feature type="transmembrane region" description="Helical" evidence="2">
    <location>
        <begin position="132"/>
        <end position="149"/>
    </location>
</feature>
<proteinExistence type="predicted"/>
<comment type="caution">
    <text evidence="3">The sequence shown here is derived from an EMBL/GenBank/DDBJ whole genome shotgun (WGS) entry which is preliminary data.</text>
</comment>
<feature type="compositionally biased region" description="Basic and acidic residues" evidence="1">
    <location>
        <begin position="424"/>
        <end position="439"/>
    </location>
</feature>
<protein>
    <recommendedName>
        <fullName evidence="5">Integral membrane protein</fullName>
    </recommendedName>
</protein>
<dbReference type="PANTHER" id="PTHR12242">
    <property type="entry name" value="OS02G0130600 PROTEIN-RELATED"/>
    <property type="match status" value="1"/>
</dbReference>
<dbReference type="Proteomes" id="UP001530400">
    <property type="component" value="Unassembled WGS sequence"/>
</dbReference>
<feature type="transmembrane region" description="Helical" evidence="2">
    <location>
        <begin position="103"/>
        <end position="126"/>
    </location>
</feature>
<feature type="transmembrane region" description="Helical" evidence="2">
    <location>
        <begin position="198"/>
        <end position="215"/>
    </location>
</feature>
<evidence type="ECO:0000313" key="3">
    <source>
        <dbReference type="EMBL" id="KAL3770310.1"/>
    </source>
</evidence>
<evidence type="ECO:0000256" key="2">
    <source>
        <dbReference type="SAM" id="Phobius"/>
    </source>
</evidence>